<protein>
    <recommendedName>
        <fullName evidence="1">ATP-dependent DNA helicase</fullName>
        <ecNumber evidence="1">5.6.2.3</ecNumber>
    </recommendedName>
</protein>
<dbReference type="GO" id="GO:0000723">
    <property type="term" value="P:telomere maintenance"/>
    <property type="evidence" value="ECO:0007669"/>
    <property type="project" value="InterPro"/>
</dbReference>
<dbReference type="PANTHER" id="PTHR10492:SF57">
    <property type="entry name" value="ATP-DEPENDENT DNA HELICASE"/>
    <property type="match status" value="1"/>
</dbReference>
<dbReference type="EC" id="5.6.2.3" evidence="1"/>
<dbReference type="Proteomes" id="UP000515151">
    <property type="component" value="Chromosome 1"/>
</dbReference>
<keyword evidence="1" id="KW-0547">Nucleotide-binding</keyword>
<dbReference type="InterPro" id="IPR027417">
    <property type="entry name" value="P-loop_NTPase"/>
</dbReference>
<dbReference type="GO" id="GO:0006281">
    <property type="term" value="P:DNA repair"/>
    <property type="evidence" value="ECO:0007669"/>
    <property type="project" value="UniProtKB-KW"/>
</dbReference>
<comment type="cofactor">
    <cofactor evidence="1">
        <name>Mg(2+)</name>
        <dbReference type="ChEBI" id="CHEBI:18420"/>
    </cofactor>
</comment>
<evidence type="ECO:0000259" key="2">
    <source>
        <dbReference type="Pfam" id="PF05970"/>
    </source>
</evidence>
<gene>
    <name evidence="4" type="primary">LOC116206341</name>
</gene>
<keyword evidence="1" id="KW-0233">DNA recombination</keyword>
<dbReference type="Pfam" id="PF05970">
    <property type="entry name" value="PIF1"/>
    <property type="match status" value="1"/>
</dbReference>
<accession>A0A6P8DP00</accession>
<dbReference type="AlphaFoldDB" id="A0A6P8DP00"/>
<dbReference type="GeneID" id="116206341"/>
<feature type="domain" description="DNA helicase Pif1-like DEAD-box helicase" evidence="2">
    <location>
        <begin position="1"/>
        <end position="103"/>
    </location>
</feature>
<keyword evidence="1" id="KW-0067">ATP-binding</keyword>
<comment type="similarity">
    <text evidence="1">Belongs to the helicase family.</text>
</comment>
<proteinExistence type="inferred from homology"/>
<dbReference type="GO" id="GO:0016787">
    <property type="term" value="F:hydrolase activity"/>
    <property type="evidence" value="ECO:0007669"/>
    <property type="project" value="UniProtKB-KW"/>
</dbReference>
<dbReference type="GO" id="GO:0043139">
    <property type="term" value="F:5'-3' DNA helicase activity"/>
    <property type="evidence" value="ECO:0007669"/>
    <property type="project" value="UniProtKB-EC"/>
</dbReference>
<evidence type="ECO:0000256" key="1">
    <source>
        <dbReference type="RuleBase" id="RU363044"/>
    </source>
</evidence>
<evidence type="ECO:0000313" key="4">
    <source>
        <dbReference type="RefSeq" id="XP_031395046.1"/>
    </source>
</evidence>
<keyword evidence="3" id="KW-1185">Reference proteome</keyword>
<keyword evidence="1" id="KW-0378">Hydrolase</keyword>
<dbReference type="OrthoDB" id="1930718at2759"/>
<dbReference type="RefSeq" id="XP_031395046.1">
    <property type="nucleotide sequence ID" value="XM_031539186.1"/>
</dbReference>
<dbReference type="SUPFAM" id="SSF52540">
    <property type="entry name" value="P-loop containing nucleoside triphosphate hydrolases"/>
    <property type="match status" value="1"/>
</dbReference>
<evidence type="ECO:0000313" key="3">
    <source>
        <dbReference type="Proteomes" id="UP000515151"/>
    </source>
</evidence>
<reference evidence="3" key="1">
    <citation type="journal article" date="2020" name="Plant Biotechnol. J.">
        <title>The pomegranate (Punica granatum L.) draft genome dissects genetic divergence between soft- and hard-seeded cultivars.</title>
        <authorList>
            <person name="Luo X."/>
            <person name="Li H."/>
            <person name="Wu Z."/>
            <person name="Yao W."/>
            <person name="Zhao P."/>
            <person name="Cao D."/>
            <person name="Yu H."/>
            <person name="Li K."/>
            <person name="Poudel K."/>
            <person name="Zhao D."/>
            <person name="Zhang F."/>
            <person name="Xia X."/>
            <person name="Chen L."/>
            <person name="Wang Q."/>
            <person name="Jing D."/>
            <person name="Cao S."/>
        </authorList>
    </citation>
    <scope>NUCLEOTIDE SEQUENCE [LARGE SCALE GENOMIC DNA]</scope>
    <source>
        <strain evidence="3">cv. Tunisia</strain>
    </source>
</reference>
<sequence length="212" mass="23898">MADKRCFEAVDRSLRPIMKSVADECSSKLFGGITTVLCGDFRQILPVIPKGDGEDAIEASIKTSYLWDIREVHSLKQNMRLKSRNMNSSTTMEKESFAQWILDNDLMIHSSSDGVRAIVRSTYADLLDHIGDSNYRQAILAHKNETVEQINDYIMGMQRGEEKTYLSSDTICKADFQLEDEDLLYPAEFLNTFSRISKPCTETKNGCSGDAS</sequence>
<dbReference type="PANTHER" id="PTHR10492">
    <property type="match status" value="1"/>
</dbReference>
<name>A0A6P8DP00_PUNGR</name>
<dbReference type="InterPro" id="IPR010285">
    <property type="entry name" value="DNA_helicase_pif1-like_DEAD"/>
</dbReference>
<dbReference type="GO" id="GO:0006310">
    <property type="term" value="P:DNA recombination"/>
    <property type="evidence" value="ECO:0007669"/>
    <property type="project" value="UniProtKB-KW"/>
</dbReference>
<keyword evidence="1" id="KW-0227">DNA damage</keyword>
<comment type="catalytic activity">
    <reaction evidence="1">
        <text>ATP + H2O = ADP + phosphate + H(+)</text>
        <dbReference type="Rhea" id="RHEA:13065"/>
        <dbReference type="ChEBI" id="CHEBI:15377"/>
        <dbReference type="ChEBI" id="CHEBI:15378"/>
        <dbReference type="ChEBI" id="CHEBI:30616"/>
        <dbReference type="ChEBI" id="CHEBI:43474"/>
        <dbReference type="ChEBI" id="CHEBI:456216"/>
        <dbReference type="EC" id="5.6.2.3"/>
    </reaction>
</comment>
<dbReference type="GO" id="GO:0005524">
    <property type="term" value="F:ATP binding"/>
    <property type="evidence" value="ECO:0007669"/>
    <property type="project" value="UniProtKB-KW"/>
</dbReference>
<organism evidence="3 4">
    <name type="scientific">Punica granatum</name>
    <name type="common">Pomegranate</name>
    <dbReference type="NCBI Taxonomy" id="22663"/>
    <lineage>
        <taxon>Eukaryota</taxon>
        <taxon>Viridiplantae</taxon>
        <taxon>Streptophyta</taxon>
        <taxon>Embryophyta</taxon>
        <taxon>Tracheophyta</taxon>
        <taxon>Spermatophyta</taxon>
        <taxon>Magnoliopsida</taxon>
        <taxon>eudicotyledons</taxon>
        <taxon>Gunneridae</taxon>
        <taxon>Pentapetalae</taxon>
        <taxon>rosids</taxon>
        <taxon>malvids</taxon>
        <taxon>Myrtales</taxon>
        <taxon>Lythraceae</taxon>
        <taxon>Punica</taxon>
    </lineage>
</organism>
<keyword evidence="1" id="KW-0234">DNA repair</keyword>
<keyword evidence="1" id="KW-0347">Helicase</keyword>
<reference evidence="4" key="2">
    <citation type="submission" date="2025-08" db="UniProtKB">
        <authorList>
            <consortium name="RefSeq"/>
        </authorList>
    </citation>
    <scope>IDENTIFICATION</scope>
    <source>
        <tissue evidence="4">Leaf</tissue>
    </source>
</reference>